<protein>
    <submittedName>
        <fullName evidence="2">Flagellar biosynthesis protein FlgN</fullName>
    </submittedName>
</protein>
<keyword evidence="2" id="KW-0969">Cilium</keyword>
<dbReference type="RefSeq" id="WP_025707312.1">
    <property type="nucleotide sequence ID" value="NZ_CP009287.1"/>
</dbReference>
<dbReference type="Pfam" id="PF05130">
    <property type="entry name" value="FlgN"/>
    <property type="match status" value="1"/>
</dbReference>
<keyword evidence="3" id="KW-1185">Reference proteome</keyword>
<keyword evidence="2" id="KW-0282">Flagellum</keyword>
<reference evidence="2 3" key="1">
    <citation type="submission" date="2014-08" db="EMBL/GenBank/DDBJ databases">
        <title>Comparative genomics of the Paenibacillus odorifer group.</title>
        <authorList>
            <person name="den Bakker H.C."/>
            <person name="Tsai Y.-C."/>
            <person name="Martin N."/>
            <person name="Korlach J."/>
            <person name="Wiedmann M."/>
        </authorList>
    </citation>
    <scope>NUCLEOTIDE SEQUENCE [LARGE SCALE GENOMIC DNA]</scope>
    <source>
        <strain evidence="2 3">DSM 15220</strain>
    </source>
</reference>
<dbReference type="HOGENOM" id="CLU_132586_0_0_9"/>
<accession>A0A089MG48</accession>
<keyword evidence="2" id="KW-0966">Cell projection</keyword>
<dbReference type="eggNOG" id="COG3418">
    <property type="taxonomic scope" value="Bacteria"/>
</dbReference>
<dbReference type="SUPFAM" id="SSF140566">
    <property type="entry name" value="FlgN-like"/>
    <property type="match status" value="1"/>
</dbReference>
<evidence type="ECO:0000256" key="1">
    <source>
        <dbReference type="ARBA" id="ARBA00022795"/>
    </source>
</evidence>
<dbReference type="STRING" id="189425.PGRAT_29990"/>
<dbReference type="InterPro" id="IPR036679">
    <property type="entry name" value="FlgN-like_sf"/>
</dbReference>
<dbReference type="EMBL" id="CP009287">
    <property type="protein sequence ID" value="AIQ71345.1"/>
    <property type="molecule type" value="Genomic_DNA"/>
</dbReference>
<gene>
    <name evidence="2" type="ORF">PGRAT_29990</name>
</gene>
<dbReference type="InterPro" id="IPR007809">
    <property type="entry name" value="FlgN-like"/>
</dbReference>
<dbReference type="KEGG" id="pgm:PGRAT_29990"/>
<evidence type="ECO:0000313" key="2">
    <source>
        <dbReference type="EMBL" id="AIQ71345.1"/>
    </source>
</evidence>
<evidence type="ECO:0000313" key="3">
    <source>
        <dbReference type="Proteomes" id="UP000029500"/>
    </source>
</evidence>
<dbReference type="Proteomes" id="UP000029500">
    <property type="component" value="Chromosome"/>
</dbReference>
<keyword evidence="1" id="KW-1005">Bacterial flagellum biogenesis</keyword>
<organism evidence="2 3">
    <name type="scientific">Paenibacillus graminis</name>
    <dbReference type="NCBI Taxonomy" id="189425"/>
    <lineage>
        <taxon>Bacteria</taxon>
        <taxon>Bacillati</taxon>
        <taxon>Bacillota</taxon>
        <taxon>Bacilli</taxon>
        <taxon>Bacillales</taxon>
        <taxon>Paenibacillaceae</taxon>
        <taxon>Paenibacillus</taxon>
    </lineage>
</organism>
<sequence length="166" mass="19073">MTLTTLLEALERLDEAHLQMLELAALKKDAIKTNQVDYLIQLLNKESKHMKLIEQLEEERMQAAYAFLQGVGIRSNLNLNLTELSRLVFDPEEKQKLFHMQRKLSGTLQRLKEANTLNQQLLEQALSYIDFSIESMSYYSETEATYHHPAGKTAGVQRSGLFDSRA</sequence>
<dbReference type="Gene3D" id="1.20.58.300">
    <property type="entry name" value="FlgN-like"/>
    <property type="match status" value="1"/>
</dbReference>
<proteinExistence type="predicted"/>
<name>A0A089MG48_9BACL</name>
<dbReference type="OrthoDB" id="2660802at2"/>
<dbReference type="GO" id="GO:0044780">
    <property type="term" value="P:bacterial-type flagellum assembly"/>
    <property type="evidence" value="ECO:0007669"/>
    <property type="project" value="InterPro"/>
</dbReference>
<dbReference type="AlphaFoldDB" id="A0A089MG48"/>